<protein>
    <recommendedName>
        <fullName evidence="2">Defective in cullin neddylation protein</fullName>
    </recommendedName>
</protein>
<dbReference type="InterPro" id="IPR014764">
    <property type="entry name" value="DCN-prot"/>
</dbReference>
<keyword evidence="1" id="KW-0833">Ubl conjugation pathway</keyword>
<reference evidence="5 6" key="1">
    <citation type="journal article" date="2016" name="Sci. Rep.">
        <title>Peltaster fructicola genome reveals evolution from an invasive phytopathogen to an ectophytic parasite.</title>
        <authorList>
            <person name="Xu C."/>
            <person name="Chen H."/>
            <person name="Gleason M.L."/>
            <person name="Xu J.R."/>
            <person name="Liu H."/>
            <person name="Zhang R."/>
            <person name="Sun G."/>
        </authorList>
    </citation>
    <scope>NUCLEOTIDE SEQUENCE [LARGE SCALE GENOMIC DNA]</scope>
    <source>
        <strain evidence="5 6">LNHT1506</strain>
    </source>
</reference>
<evidence type="ECO:0000256" key="3">
    <source>
        <dbReference type="SAM" id="MobiDB-lite"/>
    </source>
</evidence>
<dbReference type="Pfam" id="PF03556">
    <property type="entry name" value="Cullin_binding"/>
    <property type="match status" value="1"/>
</dbReference>
<dbReference type="OrthoDB" id="27198at2759"/>
<dbReference type="InterPro" id="IPR042460">
    <property type="entry name" value="DCN1-like_PONY"/>
</dbReference>
<dbReference type="Gene3D" id="1.10.8.10">
    <property type="entry name" value="DNA helicase RuvA subunit, C-terminal domain"/>
    <property type="match status" value="1"/>
</dbReference>
<dbReference type="SUPFAM" id="SSF46934">
    <property type="entry name" value="UBA-like"/>
    <property type="match status" value="1"/>
</dbReference>
<comment type="function">
    <text evidence="2">Neddylation of cullins play an essential role in the regulation of SCF-type complexes activity.</text>
</comment>
<name>A0A6H0XJH0_9PEZI</name>
<evidence type="ECO:0000259" key="4">
    <source>
        <dbReference type="PROSITE" id="PS51229"/>
    </source>
</evidence>
<dbReference type="InterPro" id="IPR005176">
    <property type="entry name" value="PONY_dom"/>
</dbReference>
<dbReference type="GO" id="GO:0000151">
    <property type="term" value="C:ubiquitin ligase complex"/>
    <property type="evidence" value="ECO:0007669"/>
    <property type="project" value="TreeGrafter"/>
</dbReference>
<evidence type="ECO:0000256" key="1">
    <source>
        <dbReference type="ARBA" id="ARBA00022786"/>
    </source>
</evidence>
<dbReference type="Proteomes" id="UP000503462">
    <property type="component" value="Chromosome 1"/>
</dbReference>
<dbReference type="PANTHER" id="PTHR12281">
    <property type="entry name" value="RP42 RELATED"/>
    <property type="match status" value="1"/>
</dbReference>
<keyword evidence="6" id="KW-1185">Reference proteome</keyword>
<dbReference type="EMBL" id="CP051139">
    <property type="protein sequence ID" value="QIW94774.1"/>
    <property type="molecule type" value="Genomic_DNA"/>
</dbReference>
<dbReference type="PANTHER" id="PTHR12281:SF31">
    <property type="entry name" value="DCN1-LIKE PROTEIN 3"/>
    <property type="match status" value="1"/>
</dbReference>
<dbReference type="InterPro" id="IPR009060">
    <property type="entry name" value="UBA-like_sf"/>
</dbReference>
<organism evidence="5 6">
    <name type="scientific">Peltaster fructicola</name>
    <dbReference type="NCBI Taxonomy" id="286661"/>
    <lineage>
        <taxon>Eukaryota</taxon>
        <taxon>Fungi</taxon>
        <taxon>Dikarya</taxon>
        <taxon>Ascomycota</taxon>
        <taxon>Pezizomycotina</taxon>
        <taxon>Dothideomycetes</taxon>
        <taxon>Dothideomycetes incertae sedis</taxon>
        <taxon>Peltaster</taxon>
    </lineage>
</organism>
<dbReference type="GO" id="GO:0045116">
    <property type="term" value="P:protein neddylation"/>
    <property type="evidence" value="ECO:0007669"/>
    <property type="project" value="TreeGrafter"/>
</dbReference>
<feature type="region of interest" description="Disordered" evidence="3">
    <location>
        <begin position="1"/>
        <end position="27"/>
    </location>
</feature>
<feature type="domain" description="DCUN1" evidence="4">
    <location>
        <begin position="87"/>
        <end position="288"/>
    </location>
</feature>
<dbReference type="GO" id="GO:0031624">
    <property type="term" value="F:ubiquitin conjugating enzyme binding"/>
    <property type="evidence" value="ECO:0007669"/>
    <property type="project" value="TreeGrafter"/>
</dbReference>
<dbReference type="PROSITE" id="PS51229">
    <property type="entry name" value="DCUN1"/>
    <property type="match status" value="1"/>
</dbReference>
<proteinExistence type="predicted"/>
<dbReference type="Pfam" id="PF14555">
    <property type="entry name" value="UBA_4"/>
    <property type="match status" value="1"/>
</dbReference>
<sequence>MAKRKAKDVDPPNASTPVKKVKTTAKAGSDLKAAAKYTSIQERAIAEFSHVTQADKNSAAKALKQNGWSVGTAINAFFNGSPNAPNASRPKLEKIFDGYREDPKELPDEVNFEGVGQLLGDLGVGLEDIGALVLFEIVQSPQLGKITREGFVDGFSESHADSTTKLRNVVLARRAKLSTDRTTFKSVYNHTFTLLIEDRKKAIDLDQAGEFWKLLFSEDGFEWRSENVEWLDWWLEFLNAKWNKAVNKDLWRQTLAFAEASKKDENLTFWTEESSWPSVIDDFVAWVKAEKFRGGDKMDLE</sequence>
<evidence type="ECO:0000313" key="5">
    <source>
        <dbReference type="EMBL" id="QIW94774.1"/>
    </source>
</evidence>
<accession>A0A6H0XJH0</accession>
<dbReference type="GO" id="GO:0032182">
    <property type="term" value="F:ubiquitin-like protein binding"/>
    <property type="evidence" value="ECO:0007669"/>
    <property type="project" value="TreeGrafter"/>
</dbReference>
<dbReference type="Gene3D" id="1.10.238.10">
    <property type="entry name" value="EF-hand"/>
    <property type="match status" value="1"/>
</dbReference>
<gene>
    <name evidence="5" type="ORF">AMS68_000292</name>
</gene>
<dbReference type="Gene3D" id="1.10.238.200">
    <property type="entry name" value="Cullin, PONY binding domain"/>
    <property type="match status" value="1"/>
</dbReference>
<dbReference type="GO" id="GO:0097602">
    <property type="term" value="F:cullin family protein binding"/>
    <property type="evidence" value="ECO:0007669"/>
    <property type="project" value="TreeGrafter"/>
</dbReference>
<evidence type="ECO:0000313" key="6">
    <source>
        <dbReference type="Proteomes" id="UP000503462"/>
    </source>
</evidence>
<dbReference type="AlphaFoldDB" id="A0A6H0XJH0"/>
<evidence type="ECO:0000256" key="2">
    <source>
        <dbReference type="RuleBase" id="RU410713"/>
    </source>
</evidence>